<keyword evidence="3 4" id="KW-0418">Kinase</keyword>
<keyword evidence="2" id="KW-0547">Nucleotide-binding</keyword>
<dbReference type="GO" id="GO:0004017">
    <property type="term" value="F:AMP kinase activity"/>
    <property type="evidence" value="ECO:0007669"/>
    <property type="project" value="InterPro"/>
</dbReference>
<dbReference type="InterPro" id="IPR006259">
    <property type="entry name" value="Adenyl_kin_sub"/>
</dbReference>
<evidence type="ECO:0000256" key="2">
    <source>
        <dbReference type="ARBA" id="ARBA00022741"/>
    </source>
</evidence>
<dbReference type="FunFam" id="3.40.50.300:FF:000106">
    <property type="entry name" value="Adenylate kinase mitochondrial"/>
    <property type="match status" value="1"/>
</dbReference>
<dbReference type="PRINTS" id="PR00094">
    <property type="entry name" value="ADENYLTKNASE"/>
</dbReference>
<evidence type="ECO:0000259" key="5">
    <source>
        <dbReference type="Pfam" id="PF05191"/>
    </source>
</evidence>
<dbReference type="CDD" id="cd01428">
    <property type="entry name" value="ADK"/>
    <property type="match status" value="1"/>
</dbReference>
<dbReference type="InterPro" id="IPR007862">
    <property type="entry name" value="Adenylate_kinase_lid-dom"/>
</dbReference>
<evidence type="ECO:0000313" key="7">
    <source>
        <dbReference type="Proteomes" id="UP000054408"/>
    </source>
</evidence>
<dbReference type="InterPro" id="IPR033690">
    <property type="entry name" value="Adenylat_kinase_CS"/>
</dbReference>
<feature type="domain" description="Adenylate kinase active site lid" evidence="5">
    <location>
        <begin position="135"/>
        <end position="170"/>
    </location>
</feature>
<keyword evidence="1 4" id="KW-0808">Transferase</keyword>
<dbReference type="Pfam" id="PF05191">
    <property type="entry name" value="ADK_lid"/>
    <property type="match status" value="1"/>
</dbReference>
<dbReference type="OMA" id="VYHEQTA"/>
<keyword evidence="7" id="KW-1185">Reference proteome</keyword>
<organism evidence="6 7">
    <name type="scientific">Thecamonas trahens ATCC 50062</name>
    <dbReference type="NCBI Taxonomy" id="461836"/>
    <lineage>
        <taxon>Eukaryota</taxon>
        <taxon>Apusozoa</taxon>
        <taxon>Apusomonadida</taxon>
        <taxon>Apusomonadidae</taxon>
        <taxon>Thecamonas</taxon>
    </lineage>
</organism>
<accession>A0A0L0DDM2</accession>
<dbReference type="SUPFAM" id="SSF52540">
    <property type="entry name" value="P-loop containing nucleoside triphosphate hydrolases"/>
    <property type="match status" value="1"/>
</dbReference>
<dbReference type="OrthoDB" id="439792at2759"/>
<dbReference type="RefSeq" id="XP_013757837.1">
    <property type="nucleotide sequence ID" value="XM_013902383.1"/>
</dbReference>
<dbReference type="NCBIfam" id="NF001381">
    <property type="entry name" value="PRK00279.1-3"/>
    <property type="match status" value="1"/>
</dbReference>
<dbReference type="InterPro" id="IPR027417">
    <property type="entry name" value="P-loop_NTPase"/>
</dbReference>
<dbReference type="EMBL" id="GL349455">
    <property type="protein sequence ID" value="KNC49413.1"/>
    <property type="molecule type" value="Genomic_DNA"/>
</dbReference>
<dbReference type="GO" id="GO:0005524">
    <property type="term" value="F:ATP binding"/>
    <property type="evidence" value="ECO:0007669"/>
    <property type="project" value="InterPro"/>
</dbReference>
<dbReference type="Pfam" id="PF00406">
    <property type="entry name" value="ADK"/>
    <property type="match status" value="1"/>
</dbReference>
<comment type="similarity">
    <text evidence="4">Belongs to the adenylate kinase family.</text>
</comment>
<dbReference type="STRING" id="461836.A0A0L0DDM2"/>
<evidence type="ECO:0000256" key="4">
    <source>
        <dbReference type="RuleBase" id="RU003330"/>
    </source>
</evidence>
<protein>
    <submittedName>
        <fullName evidence="6">Adenylate kinase B</fullName>
    </submittedName>
</protein>
<evidence type="ECO:0000313" key="6">
    <source>
        <dbReference type="EMBL" id="KNC49413.1"/>
    </source>
</evidence>
<dbReference type="Proteomes" id="UP000054408">
    <property type="component" value="Unassembled WGS sequence"/>
</dbReference>
<evidence type="ECO:0000256" key="1">
    <source>
        <dbReference type="ARBA" id="ARBA00022679"/>
    </source>
</evidence>
<dbReference type="PANTHER" id="PTHR23359">
    <property type="entry name" value="NUCLEOTIDE KINASE"/>
    <property type="match status" value="1"/>
</dbReference>
<gene>
    <name evidence="6" type="ORF">AMSG_05417</name>
</gene>
<name>A0A0L0DDM2_THETB</name>
<dbReference type="GeneID" id="25564839"/>
<evidence type="ECO:0000256" key="3">
    <source>
        <dbReference type="ARBA" id="ARBA00022777"/>
    </source>
</evidence>
<dbReference type="AlphaFoldDB" id="A0A0L0DDM2"/>
<dbReference type="NCBIfam" id="NF001380">
    <property type="entry name" value="PRK00279.1-2"/>
    <property type="match status" value="1"/>
</dbReference>
<dbReference type="InterPro" id="IPR000850">
    <property type="entry name" value="Adenylat/UMP-CMP_kin"/>
</dbReference>
<dbReference type="HAMAP" id="MF_00235">
    <property type="entry name" value="Adenylate_kinase_Adk"/>
    <property type="match status" value="1"/>
</dbReference>
<sequence length="224" mass="24408">MATAPKHLGIILMGPPGAGKGTQAPQIKAKYGLCHLATGDMLRAAIAAGTPLGKKVKSVISAGELVSDDLIVGLIQERLGSDPECEHGFIFDGFPRTIPQAVMLDELLAKEEKSLDHVISFEIDDGILLDRITGRLIHRASGRSYHVVHRPPKVPGKDDVTGEPLYKRPDDNEEACKNRLKVYHSQTAPLKEFYSKKGLLRLINAYQEADSVFADVQAVLNAQH</sequence>
<dbReference type="eggNOG" id="KOG3078">
    <property type="taxonomic scope" value="Eukaryota"/>
</dbReference>
<dbReference type="PROSITE" id="PS00113">
    <property type="entry name" value="ADENYLATE_KINASE"/>
    <property type="match status" value="1"/>
</dbReference>
<reference evidence="6 7" key="1">
    <citation type="submission" date="2010-05" db="EMBL/GenBank/DDBJ databases">
        <title>The Genome Sequence of Thecamonas trahens ATCC 50062.</title>
        <authorList>
            <consortium name="The Broad Institute Genome Sequencing Platform"/>
            <person name="Russ C."/>
            <person name="Cuomo C."/>
            <person name="Shea T."/>
            <person name="Young S.K."/>
            <person name="Zeng Q."/>
            <person name="Koehrsen M."/>
            <person name="Haas B."/>
            <person name="Borodovsky M."/>
            <person name="Guigo R."/>
            <person name="Alvarado L."/>
            <person name="Berlin A."/>
            <person name="Bochicchio J."/>
            <person name="Borenstein D."/>
            <person name="Chapman S."/>
            <person name="Chen Z."/>
            <person name="Freedman E."/>
            <person name="Gellesch M."/>
            <person name="Goldberg J."/>
            <person name="Griggs A."/>
            <person name="Gujja S."/>
            <person name="Heilman E."/>
            <person name="Heiman D."/>
            <person name="Hepburn T."/>
            <person name="Howarth C."/>
            <person name="Jen D."/>
            <person name="Larson L."/>
            <person name="Mehta T."/>
            <person name="Park D."/>
            <person name="Pearson M."/>
            <person name="Roberts A."/>
            <person name="Saif S."/>
            <person name="Shenoy N."/>
            <person name="Sisk P."/>
            <person name="Stolte C."/>
            <person name="Sykes S."/>
            <person name="Thomson T."/>
            <person name="Walk T."/>
            <person name="White J."/>
            <person name="Yandava C."/>
            <person name="Burger G."/>
            <person name="Gray M.W."/>
            <person name="Holland P.W.H."/>
            <person name="King N."/>
            <person name="Lang F.B.F."/>
            <person name="Roger A.J."/>
            <person name="Ruiz-Trillo I."/>
            <person name="Lander E."/>
            <person name="Nusbaum C."/>
        </authorList>
    </citation>
    <scope>NUCLEOTIDE SEQUENCE [LARGE SCALE GENOMIC DNA]</scope>
    <source>
        <strain evidence="6 7">ATCC 50062</strain>
    </source>
</reference>
<dbReference type="NCBIfam" id="NF011100">
    <property type="entry name" value="PRK14527.1"/>
    <property type="match status" value="1"/>
</dbReference>
<proteinExistence type="inferred from homology"/>
<dbReference type="NCBIfam" id="TIGR01351">
    <property type="entry name" value="adk"/>
    <property type="match status" value="1"/>
</dbReference>
<dbReference type="Gene3D" id="3.40.50.300">
    <property type="entry name" value="P-loop containing nucleotide triphosphate hydrolases"/>
    <property type="match status" value="1"/>
</dbReference>